<dbReference type="WBParaSite" id="L893_g31053.t2">
    <property type="protein sequence ID" value="L893_g31053.t2"/>
    <property type="gene ID" value="L893_g31053"/>
</dbReference>
<organism evidence="3 4">
    <name type="scientific">Steinernema glaseri</name>
    <dbReference type="NCBI Taxonomy" id="37863"/>
    <lineage>
        <taxon>Eukaryota</taxon>
        <taxon>Metazoa</taxon>
        <taxon>Ecdysozoa</taxon>
        <taxon>Nematoda</taxon>
        <taxon>Chromadorea</taxon>
        <taxon>Rhabditida</taxon>
        <taxon>Tylenchina</taxon>
        <taxon>Panagrolaimomorpha</taxon>
        <taxon>Strongyloidoidea</taxon>
        <taxon>Steinernematidae</taxon>
        <taxon>Steinernema</taxon>
    </lineage>
</organism>
<dbReference type="AlphaFoldDB" id="A0A1I7ZZ20"/>
<evidence type="ECO:0000313" key="3">
    <source>
        <dbReference type="Proteomes" id="UP000095287"/>
    </source>
</evidence>
<sequence>MTSASSRIIRNMRFLQSVLLLLLVALVVTIPTPPGPGLAGREAARDELRRNCTWLQYYLRPLSVGLPCLLDSTFLGSTSSTSPPTKIAPSSSLQANTTPAAKNPLKYLPKEKDHLGPLGRGSFPTQEEAKKETSPVGHGSAFGF</sequence>
<keyword evidence="2" id="KW-0732">Signal</keyword>
<feature type="chain" id="PRO_5009313998" evidence="2">
    <location>
        <begin position="30"/>
        <end position="144"/>
    </location>
</feature>
<reference evidence="4" key="1">
    <citation type="submission" date="2016-11" db="UniProtKB">
        <authorList>
            <consortium name="WormBaseParasite"/>
        </authorList>
    </citation>
    <scope>IDENTIFICATION</scope>
</reference>
<evidence type="ECO:0000256" key="2">
    <source>
        <dbReference type="SAM" id="SignalP"/>
    </source>
</evidence>
<feature type="region of interest" description="Disordered" evidence="1">
    <location>
        <begin position="77"/>
        <end position="144"/>
    </location>
</feature>
<evidence type="ECO:0000313" key="4">
    <source>
        <dbReference type="WBParaSite" id="L893_g31053.t2"/>
    </source>
</evidence>
<feature type="compositionally biased region" description="Polar residues" evidence="1">
    <location>
        <begin position="77"/>
        <end position="100"/>
    </location>
</feature>
<feature type="signal peptide" evidence="2">
    <location>
        <begin position="1"/>
        <end position="29"/>
    </location>
</feature>
<accession>A0A1I7ZZ20</accession>
<evidence type="ECO:0000256" key="1">
    <source>
        <dbReference type="SAM" id="MobiDB-lite"/>
    </source>
</evidence>
<proteinExistence type="predicted"/>
<dbReference type="Proteomes" id="UP000095287">
    <property type="component" value="Unplaced"/>
</dbReference>
<protein>
    <submittedName>
        <fullName evidence="4">Pancreatic hormone</fullName>
    </submittedName>
</protein>
<keyword evidence="3" id="KW-1185">Reference proteome</keyword>
<name>A0A1I7ZZ20_9BILA</name>